<name>A0A0L0NPT1_CANAR</name>
<protein>
    <submittedName>
        <fullName evidence="1">Uncharacterized protein</fullName>
    </submittedName>
</protein>
<dbReference type="VEuPathDB" id="FungiDB:QG37_07628"/>
<proteinExistence type="predicted"/>
<dbReference type="Proteomes" id="UP000037122">
    <property type="component" value="Unassembled WGS sequence"/>
</dbReference>
<organism evidence="1 2">
    <name type="scientific">Candidozyma auris</name>
    <name type="common">Yeast</name>
    <name type="synonym">Candida auris</name>
    <dbReference type="NCBI Taxonomy" id="498019"/>
    <lineage>
        <taxon>Eukaryota</taxon>
        <taxon>Fungi</taxon>
        <taxon>Dikarya</taxon>
        <taxon>Ascomycota</taxon>
        <taxon>Saccharomycotina</taxon>
        <taxon>Pichiomycetes</taxon>
        <taxon>Metschnikowiaceae</taxon>
        <taxon>Candidozyma</taxon>
    </lineage>
</organism>
<reference evidence="2" key="1">
    <citation type="journal article" date="2015" name="BMC Genomics">
        <title>Draft genome of a commonly misdiagnosed multidrug resistant pathogen Candida auris.</title>
        <authorList>
            <person name="Chatterjee S."/>
            <person name="Alampalli S.V."/>
            <person name="Nageshan R.K."/>
            <person name="Chettiar S.T."/>
            <person name="Joshi S."/>
            <person name="Tatu U.S."/>
        </authorList>
    </citation>
    <scope>NUCLEOTIDE SEQUENCE [LARGE SCALE GENOMIC DNA]</scope>
    <source>
        <strain evidence="2">6684</strain>
    </source>
</reference>
<evidence type="ECO:0000313" key="1">
    <source>
        <dbReference type="EMBL" id="KND96058.1"/>
    </source>
</evidence>
<evidence type="ECO:0000313" key="2">
    <source>
        <dbReference type="Proteomes" id="UP000037122"/>
    </source>
</evidence>
<sequence>MAKFNFTVPRICPQIMPMGNPQFHLQSGQTHANFENSPLVYGEIEKKV</sequence>
<accession>A0A0L0NPT1</accession>
<dbReference type="AlphaFoldDB" id="A0A0L0NPT1"/>
<comment type="caution">
    <text evidence="1">The sequence shown here is derived from an EMBL/GenBank/DDBJ whole genome shotgun (WGS) entry which is preliminary data.</text>
</comment>
<gene>
    <name evidence="1" type="ORF">QG37_07628</name>
</gene>
<dbReference type="EMBL" id="LGST01000060">
    <property type="protein sequence ID" value="KND96058.1"/>
    <property type="molecule type" value="Genomic_DNA"/>
</dbReference>